<gene>
    <name evidence="6" type="ORF">K8U91_02790</name>
</gene>
<organism evidence="6 7">
    <name type="scientific">Barnesiella viscericola</name>
    <dbReference type="NCBI Taxonomy" id="397865"/>
    <lineage>
        <taxon>Bacteria</taxon>
        <taxon>Pseudomonadati</taxon>
        <taxon>Bacteroidota</taxon>
        <taxon>Bacteroidia</taxon>
        <taxon>Bacteroidales</taxon>
        <taxon>Barnesiellaceae</taxon>
        <taxon>Barnesiella</taxon>
    </lineage>
</organism>
<dbReference type="AlphaFoldDB" id="A0A921MQQ3"/>
<dbReference type="Gene3D" id="3.50.50.60">
    <property type="entry name" value="FAD/NAD(P)-binding domain"/>
    <property type="match status" value="1"/>
</dbReference>
<evidence type="ECO:0000256" key="4">
    <source>
        <dbReference type="ARBA" id="ARBA00023004"/>
    </source>
</evidence>
<protein>
    <submittedName>
        <fullName evidence="6">FAD-dependent oxidoreductase</fullName>
    </submittedName>
</protein>
<evidence type="ECO:0000256" key="1">
    <source>
        <dbReference type="ARBA" id="ARBA00022485"/>
    </source>
</evidence>
<keyword evidence="3" id="KW-0560">Oxidoreductase</keyword>
<dbReference type="RefSeq" id="WP_273305438.1">
    <property type="nucleotide sequence ID" value="NZ_DYUD01000011.1"/>
</dbReference>
<reference evidence="6" key="2">
    <citation type="submission" date="2021-09" db="EMBL/GenBank/DDBJ databases">
        <authorList>
            <person name="Gilroy R."/>
        </authorList>
    </citation>
    <scope>NUCLEOTIDE SEQUENCE</scope>
    <source>
        <strain evidence="6">CHK121-7720</strain>
    </source>
</reference>
<accession>A0A921MQQ3</accession>
<dbReference type="SUPFAM" id="SSF51905">
    <property type="entry name" value="FAD/NAD(P)-binding domain"/>
    <property type="match status" value="1"/>
</dbReference>
<dbReference type="PANTHER" id="PTHR43498">
    <property type="entry name" value="FERREDOXIN:COB-COM HETERODISULFIDE REDUCTASE SUBUNIT A"/>
    <property type="match status" value="1"/>
</dbReference>
<comment type="caution">
    <text evidence="6">The sequence shown here is derived from an EMBL/GenBank/DDBJ whole genome shotgun (WGS) entry which is preliminary data.</text>
</comment>
<name>A0A921MQQ3_9BACT</name>
<dbReference type="InterPro" id="IPR039650">
    <property type="entry name" value="HdrA-like"/>
</dbReference>
<dbReference type="Pfam" id="PF12831">
    <property type="entry name" value="FAD_oxidored"/>
    <property type="match status" value="1"/>
</dbReference>
<dbReference type="GO" id="GO:0051539">
    <property type="term" value="F:4 iron, 4 sulfur cluster binding"/>
    <property type="evidence" value="ECO:0007669"/>
    <property type="project" value="UniProtKB-KW"/>
</dbReference>
<sequence>MKRYLLNILGLFFPILLWAQGGQYDIVVVGGTPGGIMTAIAASREGKTAVILERSGHIGGLPANGLGATDISTRGATTGLFTEFVGHILDYYVEKYGKDSEQVKMCSDGYHFEPHVAAWVFDQMLAPEKERVTVLTMRQFDAKPSNVVMEGAQIKSIRIYNRETKKTEQYTGKVFVDATYEGDLGAAAGVPYSIGRESRDEYNEKGAGRLYKLWLGPELEGSTYEGDGNIQAYNYRLCLTNDPDNRIMPEKPKRYNRKEFLSLVDDVYSGTFAGVEMLDVTPEMQEANRKHIENGGTTQIPGDPWGIAKITNMVDLPNHKTDANNQHLALISTDLPEENWQWPTADWKWRDRFAQRLKEYTLGLLWFAQNDKDLPEAFKANVREWGLAKDEYLDNDHFPRQVYVREGRRLHGEHFFTANDALPVAEGSRPPLYANSITASHYALDSHAVHKREKGKIALDGFFNYRAAVYTVPFGVILPQKVDNLLIPVPASATHVGFSTLRMEPCWMALGQAAGVAAALSIEQNKPVKELAVADVQETLVKAKATLIYFRDISVDSPDFEMIQYMGLRGYVTDWNASLDAPVDAATAERWSTMSGIKVDRFAGKTRGEILRALYSLIK</sequence>
<dbReference type="InterPro" id="IPR036188">
    <property type="entry name" value="FAD/NAD-bd_sf"/>
</dbReference>
<keyword evidence="1" id="KW-0004">4Fe-4S</keyword>
<evidence type="ECO:0000256" key="3">
    <source>
        <dbReference type="ARBA" id="ARBA00023002"/>
    </source>
</evidence>
<evidence type="ECO:0000256" key="5">
    <source>
        <dbReference type="ARBA" id="ARBA00023014"/>
    </source>
</evidence>
<proteinExistence type="predicted"/>
<dbReference type="PANTHER" id="PTHR43498:SF1">
    <property type="entry name" value="COB--COM HETERODISULFIDE REDUCTASE IRON-SULFUR SUBUNIT A"/>
    <property type="match status" value="1"/>
</dbReference>
<evidence type="ECO:0000256" key="2">
    <source>
        <dbReference type="ARBA" id="ARBA00022723"/>
    </source>
</evidence>
<keyword evidence="2" id="KW-0479">Metal-binding</keyword>
<evidence type="ECO:0000313" key="7">
    <source>
        <dbReference type="Proteomes" id="UP000757103"/>
    </source>
</evidence>
<evidence type="ECO:0000313" key="6">
    <source>
        <dbReference type="EMBL" id="HJG88391.1"/>
    </source>
</evidence>
<dbReference type="GO" id="GO:0046872">
    <property type="term" value="F:metal ion binding"/>
    <property type="evidence" value="ECO:0007669"/>
    <property type="project" value="UniProtKB-KW"/>
</dbReference>
<dbReference type="EMBL" id="DYUD01000011">
    <property type="protein sequence ID" value="HJG88391.1"/>
    <property type="molecule type" value="Genomic_DNA"/>
</dbReference>
<dbReference type="Proteomes" id="UP000757103">
    <property type="component" value="Unassembled WGS sequence"/>
</dbReference>
<dbReference type="GO" id="GO:0016491">
    <property type="term" value="F:oxidoreductase activity"/>
    <property type="evidence" value="ECO:0007669"/>
    <property type="project" value="UniProtKB-KW"/>
</dbReference>
<keyword evidence="4" id="KW-0408">Iron</keyword>
<reference evidence="6" key="1">
    <citation type="journal article" date="2021" name="PeerJ">
        <title>Extensive microbial diversity within the chicken gut microbiome revealed by metagenomics and culture.</title>
        <authorList>
            <person name="Gilroy R."/>
            <person name="Ravi A."/>
            <person name="Getino M."/>
            <person name="Pursley I."/>
            <person name="Horton D.L."/>
            <person name="Alikhan N.F."/>
            <person name="Baker D."/>
            <person name="Gharbi K."/>
            <person name="Hall N."/>
            <person name="Watson M."/>
            <person name="Adriaenssens E.M."/>
            <person name="Foster-Nyarko E."/>
            <person name="Jarju S."/>
            <person name="Secka A."/>
            <person name="Antonio M."/>
            <person name="Oren A."/>
            <person name="Chaudhuri R.R."/>
            <person name="La Ragione R."/>
            <person name="Hildebrand F."/>
            <person name="Pallen M.J."/>
        </authorList>
    </citation>
    <scope>NUCLEOTIDE SEQUENCE</scope>
    <source>
        <strain evidence="6">CHK121-7720</strain>
    </source>
</reference>
<keyword evidence="5" id="KW-0411">Iron-sulfur</keyword>